<comment type="caution">
    <text evidence="1">The sequence shown here is derived from an EMBL/GenBank/DDBJ whole genome shotgun (WGS) entry which is preliminary data.</text>
</comment>
<accession>A0A835JLQ2</accession>
<proteinExistence type="predicted"/>
<name>A0A835JLQ2_9ROSI</name>
<gene>
    <name evidence="1" type="ORF">SADUNF_Sadunf12G0111700</name>
</gene>
<reference evidence="1 2" key="1">
    <citation type="submission" date="2020-10" db="EMBL/GenBank/DDBJ databases">
        <title>Plant Genome Project.</title>
        <authorList>
            <person name="Zhang R.-G."/>
        </authorList>
    </citation>
    <scope>NUCLEOTIDE SEQUENCE [LARGE SCALE GENOMIC DNA]</scope>
    <source>
        <strain evidence="1">FAFU-HL-1</strain>
        <tissue evidence="1">Leaf</tissue>
    </source>
</reference>
<keyword evidence="2" id="KW-1185">Reference proteome</keyword>
<dbReference type="EMBL" id="JADGMS010000012">
    <property type="protein sequence ID" value="KAF9672027.1"/>
    <property type="molecule type" value="Genomic_DNA"/>
</dbReference>
<evidence type="ECO:0000313" key="2">
    <source>
        <dbReference type="Proteomes" id="UP000657918"/>
    </source>
</evidence>
<dbReference type="Proteomes" id="UP000657918">
    <property type="component" value="Unassembled WGS sequence"/>
</dbReference>
<sequence>MGGVHSIRFYYRGNHRIVAEFREPLPLSLCRYIGNQYQHKMFIDCSSQAKTLKGLDRMFRGRVMEKSKKLVEMEIMVVVIEDAAYLHHKKGAG</sequence>
<organism evidence="1 2">
    <name type="scientific">Salix dunnii</name>
    <dbReference type="NCBI Taxonomy" id="1413687"/>
    <lineage>
        <taxon>Eukaryota</taxon>
        <taxon>Viridiplantae</taxon>
        <taxon>Streptophyta</taxon>
        <taxon>Embryophyta</taxon>
        <taxon>Tracheophyta</taxon>
        <taxon>Spermatophyta</taxon>
        <taxon>Magnoliopsida</taxon>
        <taxon>eudicotyledons</taxon>
        <taxon>Gunneridae</taxon>
        <taxon>Pentapetalae</taxon>
        <taxon>rosids</taxon>
        <taxon>fabids</taxon>
        <taxon>Malpighiales</taxon>
        <taxon>Salicaceae</taxon>
        <taxon>Saliceae</taxon>
        <taxon>Salix</taxon>
    </lineage>
</organism>
<protein>
    <submittedName>
        <fullName evidence="1">Uncharacterized protein</fullName>
    </submittedName>
</protein>
<dbReference type="AlphaFoldDB" id="A0A835JLQ2"/>
<evidence type="ECO:0000313" key="1">
    <source>
        <dbReference type="EMBL" id="KAF9672027.1"/>
    </source>
</evidence>